<evidence type="ECO:0000256" key="1">
    <source>
        <dbReference type="SAM" id="Phobius"/>
    </source>
</evidence>
<accession>K2GWU9</accession>
<keyword evidence="1" id="KW-0472">Membrane</keyword>
<reference evidence="2" key="1">
    <citation type="journal article" date="2012" name="Science">
        <title>Fermentation, hydrogen, and sulfur metabolism in multiple uncultivated bacterial phyla.</title>
        <authorList>
            <person name="Wrighton K.C."/>
            <person name="Thomas B.C."/>
            <person name="Sharon I."/>
            <person name="Miller C.S."/>
            <person name="Castelle C.J."/>
            <person name="VerBerkmoes N.C."/>
            <person name="Wilkins M.J."/>
            <person name="Hettich R.L."/>
            <person name="Lipton M.S."/>
            <person name="Williams K.H."/>
            <person name="Long P.E."/>
            <person name="Banfield J.F."/>
        </authorList>
    </citation>
    <scope>NUCLEOTIDE SEQUENCE [LARGE SCALE GENOMIC DNA]</scope>
</reference>
<organism evidence="2">
    <name type="scientific">uncultured bacterium</name>
    <name type="common">gcode 4</name>
    <dbReference type="NCBI Taxonomy" id="1234023"/>
    <lineage>
        <taxon>Bacteria</taxon>
        <taxon>environmental samples</taxon>
    </lineage>
</organism>
<comment type="caution">
    <text evidence="2">The sequence shown here is derived from an EMBL/GenBank/DDBJ whole genome shotgun (WGS) entry which is preliminary data.</text>
</comment>
<sequence length="209" mass="24956">MGYWDMETLSGWMLKDFSKNNNNWNIFWWIAVWWISWIRWKAIAFDWVDDYLSMPPAVNDMSTSTYKTLSFWAKLKSNEGSFYISFADRIQDYKDSGWFSFGNGYVKLEYYPLGATVESFYYNIPDFKTDTWYNCTYVYKSWWNTSIYLNGLKVAEWIYTVNDIQTKVFNIGRQDNKGVIFKKGSVDEVRVYNRALSDAEISVLYNSYK</sequence>
<dbReference type="Gene3D" id="2.60.120.200">
    <property type="match status" value="1"/>
</dbReference>
<name>K2GWU9_9BACT</name>
<evidence type="ECO:0000313" key="2">
    <source>
        <dbReference type="EMBL" id="EKE27845.1"/>
    </source>
</evidence>
<dbReference type="AlphaFoldDB" id="K2GWU9"/>
<dbReference type="SUPFAM" id="SSF49899">
    <property type="entry name" value="Concanavalin A-like lectins/glucanases"/>
    <property type="match status" value="1"/>
</dbReference>
<protein>
    <recommendedName>
        <fullName evidence="3">LamG-like jellyroll fold domain-containing protein</fullName>
    </recommendedName>
</protein>
<dbReference type="EMBL" id="AMFJ01000416">
    <property type="protein sequence ID" value="EKE27845.1"/>
    <property type="molecule type" value="Genomic_DNA"/>
</dbReference>
<evidence type="ECO:0008006" key="3">
    <source>
        <dbReference type="Google" id="ProtNLM"/>
    </source>
</evidence>
<proteinExistence type="predicted"/>
<dbReference type="Pfam" id="PF13385">
    <property type="entry name" value="Laminin_G_3"/>
    <property type="match status" value="1"/>
</dbReference>
<dbReference type="InterPro" id="IPR013320">
    <property type="entry name" value="ConA-like_dom_sf"/>
</dbReference>
<keyword evidence="1" id="KW-1133">Transmembrane helix</keyword>
<gene>
    <name evidence="2" type="ORF">ACD_3C00142G0001</name>
</gene>
<keyword evidence="1" id="KW-0812">Transmembrane</keyword>
<feature type="transmembrane region" description="Helical" evidence="1">
    <location>
        <begin position="26"/>
        <end position="44"/>
    </location>
</feature>